<evidence type="ECO:0000256" key="10">
    <source>
        <dbReference type="SAM" id="Phobius"/>
    </source>
</evidence>
<dbReference type="Gene3D" id="1.20.1440.130">
    <property type="entry name" value="VKOR domain"/>
    <property type="match status" value="1"/>
</dbReference>
<evidence type="ECO:0000313" key="12">
    <source>
        <dbReference type="EMBL" id="KKS82950.1"/>
    </source>
</evidence>
<feature type="transmembrane region" description="Helical" evidence="10">
    <location>
        <begin position="85"/>
        <end position="105"/>
    </location>
</feature>
<dbReference type="InterPro" id="IPR044698">
    <property type="entry name" value="VKOR/LTO1"/>
</dbReference>
<evidence type="ECO:0000256" key="4">
    <source>
        <dbReference type="ARBA" id="ARBA00022719"/>
    </source>
</evidence>
<keyword evidence="3 10" id="KW-0812">Transmembrane</keyword>
<keyword evidence="6" id="KW-0560">Oxidoreductase</keyword>
<evidence type="ECO:0000256" key="7">
    <source>
        <dbReference type="ARBA" id="ARBA00023136"/>
    </source>
</evidence>
<dbReference type="EMBL" id="LCFA01000003">
    <property type="protein sequence ID" value="KKS82950.1"/>
    <property type="molecule type" value="Genomic_DNA"/>
</dbReference>
<evidence type="ECO:0000256" key="3">
    <source>
        <dbReference type="ARBA" id="ARBA00022692"/>
    </source>
</evidence>
<dbReference type="InterPro" id="IPR012932">
    <property type="entry name" value="VKOR"/>
</dbReference>
<dbReference type="GO" id="GO:0048038">
    <property type="term" value="F:quinone binding"/>
    <property type="evidence" value="ECO:0007669"/>
    <property type="project" value="UniProtKB-KW"/>
</dbReference>
<dbReference type="CDD" id="cd12916">
    <property type="entry name" value="VKOR_1"/>
    <property type="match status" value="1"/>
</dbReference>
<name>A0A0G1CBB0_9BACT</name>
<feature type="domain" description="Vitamin K epoxide reductase" evidence="11">
    <location>
        <begin position="4"/>
        <end position="136"/>
    </location>
</feature>
<sequence>MRNKELILVLLLFLSAAGLVNVSLVFWKVSGQVNAPCVIFKGCDYVIFSDYAKFLGVPLTWWGMSFYFLLFVLTIFYYRFSNSFFWRLLAALVLVGFLFSLYLLYVQLFKVNSLCSYCLVSLLDTSVIFLLTFSTLFRKFPA</sequence>
<keyword evidence="9" id="KW-0676">Redox-active center</keyword>
<evidence type="ECO:0000256" key="5">
    <source>
        <dbReference type="ARBA" id="ARBA00022989"/>
    </source>
</evidence>
<comment type="subcellular location">
    <subcellularLocation>
        <location evidence="1">Membrane</location>
        <topology evidence="1">Multi-pass membrane protein</topology>
    </subcellularLocation>
</comment>
<dbReference type="GO" id="GO:0016020">
    <property type="term" value="C:membrane"/>
    <property type="evidence" value="ECO:0007669"/>
    <property type="project" value="UniProtKB-SubCell"/>
</dbReference>
<reference evidence="12 13" key="1">
    <citation type="journal article" date="2015" name="Nature">
        <title>rRNA introns, odd ribosomes, and small enigmatic genomes across a large radiation of phyla.</title>
        <authorList>
            <person name="Brown C.T."/>
            <person name="Hug L.A."/>
            <person name="Thomas B.C."/>
            <person name="Sharon I."/>
            <person name="Castelle C.J."/>
            <person name="Singh A."/>
            <person name="Wilkins M.J."/>
            <person name="Williams K.H."/>
            <person name="Banfield J.F."/>
        </authorList>
    </citation>
    <scope>NUCLEOTIDE SEQUENCE [LARGE SCALE GENOMIC DNA]</scope>
</reference>
<dbReference type="GO" id="GO:0016491">
    <property type="term" value="F:oxidoreductase activity"/>
    <property type="evidence" value="ECO:0007669"/>
    <property type="project" value="UniProtKB-KW"/>
</dbReference>
<accession>A0A0G1CBB0</accession>
<gene>
    <name evidence="12" type="ORF">UV58_C0003G0024</name>
</gene>
<keyword evidence="7 10" id="KW-0472">Membrane</keyword>
<dbReference type="Pfam" id="PF07884">
    <property type="entry name" value="VKOR"/>
    <property type="match status" value="1"/>
</dbReference>
<organism evidence="12 13">
    <name type="scientific">Candidatus Wolfebacteria bacterium GW2011_GWC1_43_10</name>
    <dbReference type="NCBI Taxonomy" id="1619011"/>
    <lineage>
        <taxon>Bacteria</taxon>
        <taxon>Candidatus Wolfeibacteriota</taxon>
    </lineage>
</organism>
<feature type="transmembrane region" description="Helical" evidence="10">
    <location>
        <begin position="111"/>
        <end position="137"/>
    </location>
</feature>
<dbReference type="InterPro" id="IPR038354">
    <property type="entry name" value="VKOR_sf"/>
</dbReference>
<dbReference type="Proteomes" id="UP000034810">
    <property type="component" value="Unassembled WGS sequence"/>
</dbReference>
<evidence type="ECO:0000313" key="13">
    <source>
        <dbReference type="Proteomes" id="UP000034810"/>
    </source>
</evidence>
<keyword evidence="4" id="KW-0874">Quinone</keyword>
<evidence type="ECO:0000259" key="11">
    <source>
        <dbReference type="SMART" id="SM00756"/>
    </source>
</evidence>
<keyword evidence="5 10" id="KW-1133">Transmembrane helix</keyword>
<proteinExistence type="inferred from homology"/>
<feature type="transmembrane region" description="Helical" evidence="10">
    <location>
        <begin position="59"/>
        <end position="78"/>
    </location>
</feature>
<keyword evidence="8" id="KW-1015">Disulfide bond</keyword>
<dbReference type="SMART" id="SM00756">
    <property type="entry name" value="VKc"/>
    <property type="match status" value="1"/>
</dbReference>
<evidence type="ECO:0000256" key="1">
    <source>
        <dbReference type="ARBA" id="ARBA00004141"/>
    </source>
</evidence>
<evidence type="ECO:0000256" key="2">
    <source>
        <dbReference type="ARBA" id="ARBA00006214"/>
    </source>
</evidence>
<comment type="caution">
    <text evidence="12">The sequence shown here is derived from an EMBL/GenBank/DDBJ whole genome shotgun (WGS) entry which is preliminary data.</text>
</comment>
<protein>
    <submittedName>
        <fullName evidence="12">Vitamin K epoxide reductase</fullName>
    </submittedName>
</protein>
<dbReference type="AlphaFoldDB" id="A0A0G1CBB0"/>
<comment type="similarity">
    <text evidence="2">Belongs to the VKOR family.</text>
</comment>
<evidence type="ECO:0000256" key="8">
    <source>
        <dbReference type="ARBA" id="ARBA00023157"/>
    </source>
</evidence>
<evidence type="ECO:0000256" key="6">
    <source>
        <dbReference type="ARBA" id="ARBA00023002"/>
    </source>
</evidence>
<evidence type="ECO:0000256" key="9">
    <source>
        <dbReference type="ARBA" id="ARBA00023284"/>
    </source>
</evidence>